<proteinExistence type="predicted"/>
<dbReference type="EMBL" id="CAJVPS010009588">
    <property type="protein sequence ID" value="CAG8651443.1"/>
    <property type="molecule type" value="Genomic_DNA"/>
</dbReference>
<evidence type="ECO:0000313" key="2">
    <source>
        <dbReference type="Proteomes" id="UP000789508"/>
    </source>
</evidence>
<organism evidence="1 2">
    <name type="scientific">Ambispora leptoticha</name>
    <dbReference type="NCBI Taxonomy" id="144679"/>
    <lineage>
        <taxon>Eukaryota</taxon>
        <taxon>Fungi</taxon>
        <taxon>Fungi incertae sedis</taxon>
        <taxon>Mucoromycota</taxon>
        <taxon>Glomeromycotina</taxon>
        <taxon>Glomeromycetes</taxon>
        <taxon>Archaeosporales</taxon>
        <taxon>Ambisporaceae</taxon>
        <taxon>Ambispora</taxon>
    </lineage>
</organism>
<accession>A0A9N9H3Z4</accession>
<protein>
    <submittedName>
        <fullName evidence="1">450_t:CDS:1</fullName>
    </submittedName>
</protein>
<dbReference type="Proteomes" id="UP000789508">
    <property type="component" value="Unassembled WGS sequence"/>
</dbReference>
<feature type="non-terminal residue" evidence="1">
    <location>
        <position position="1"/>
    </location>
</feature>
<evidence type="ECO:0000313" key="1">
    <source>
        <dbReference type="EMBL" id="CAG8651443.1"/>
    </source>
</evidence>
<dbReference type="AlphaFoldDB" id="A0A9N9H3Z4"/>
<sequence>QQLEGMLNLYDLKVYPNMYLKLQEARMILTTPSTNSLDITREKLQLFIQYCKIKIN</sequence>
<name>A0A9N9H3Z4_9GLOM</name>
<reference evidence="1" key="1">
    <citation type="submission" date="2021-06" db="EMBL/GenBank/DDBJ databases">
        <authorList>
            <person name="Kallberg Y."/>
            <person name="Tangrot J."/>
            <person name="Rosling A."/>
        </authorList>
    </citation>
    <scope>NUCLEOTIDE SEQUENCE</scope>
    <source>
        <strain evidence="1">FL130A</strain>
    </source>
</reference>
<keyword evidence="2" id="KW-1185">Reference proteome</keyword>
<comment type="caution">
    <text evidence="1">The sequence shown here is derived from an EMBL/GenBank/DDBJ whole genome shotgun (WGS) entry which is preliminary data.</text>
</comment>
<gene>
    <name evidence="1" type="ORF">ALEPTO_LOCUS10024</name>
</gene>
<dbReference type="OrthoDB" id="2444049at2759"/>